<proteinExistence type="predicted"/>
<sequence>MCPRRGQEVNGSTRLQVTSSCLRSQPTLSHPTFRLCGCLMTSFSLTPCVRQHRSAAGVYLKACKIHARSQPCCERGPHARKDREVWCRQSAPATTGARPCQ</sequence>
<reference evidence="1" key="1">
    <citation type="journal article" date="2023" name="Science">
        <title>Genome structures resolve the early diversification of teleost fishes.</title>
        <authorList>
            <person name="Parey E."/>
            <person name="Louis A."/>
            <person name="Montfort J."/>
            <person name="Bouchez O."/>
            <person name="Roques C."/>
            <person name="Iampietro C."/>
            <person name="Lluch J."/>
            <person name="Castinel A."/>
            <person name="Donnadieu C."/>
            <person name="Desvignes T."/>
            <person name="Floi Bucao C."/>
            <person name="Jouanno E."/>
            <person name="Wen M."/>
            <person name="Mejri S."/>
            <person name="Dirks R."/>
            <person name="Jansen H."/>
            <person name="Henkel C."/>
            <person name="Chen W.J."/>
            <person name="Zahm M."/>
            <person name="Cabau C."/>
            <person name="Klopp C."/>
            <person name="Thompson A.W."/>
            <person name="Robinson-Rechavi M."/>
            <person name="Braasch I."/>
            <person name="Lecointre G."/>
            <person name="Bobe J."/>
            <person name="Postlethwait J.H."/>
            <person name="Berthelot C."/>
            <person name="Roest Crollius H."/>
            <person name="Guiguen Y."/>
        </authorList>
    </citation>
    <scope>NUCLEOTIDE SEQUENCE</scope>
    <source>
        <strain evidence="1">NC1722</strain>
    </source>
</reference>
<name>A0AAD7RVM2_9TELE</name>
<protein>
    <submittedName>
        <fullName evidence="1">Uncharacterized protein</fullName>
    </submittedName>
</protein>
<accession>A0AAD7RVM2</accession>
<evidence type="ECO:0000313" key="1">
    <source>
        <dbReference type="EMBL" id="KAJ8391112.1"/>
    </source>
</evidence>
<comment type="caution">
    <text evidence="1">The sequence shown here is derived from an EMBL/GenBank/DDBJ whole genome shotgun (WGS) entry which is preliminary data.</text>
</comment>
<organism evidence="1 2">
    <name type="scientific">Aldrovandia affinis</name>
    <dbReference type="NCBI Taxonomy" id="143900"/>
    <lineage>
        <taxon>Eukaryota</taxon>
        <taxon>Metazoa</taxon>
        <taxon>Chordata</taxon>
        <taxon>Craniata</taxon>
        <taxon>Vertebrata</taxon>
        <taxon>Euteleostomi</taxon>
        <taxon>Actinopterygii</taxon>
        <taxon>Neopterygii</taxon>
        <taxon>Teleostei</taxon>
        <taxon>Notacanthiformes</taxon>
        <taxon>Halosauridae</taxon>
        <taxon>Aldrovandia</taxon>
    </lineage>
</organism>
<evidence type="ECO:0000313" key="2">
    <source>
        <dbReference type="Proteomes" id="UP001221898"/>
    </source>
</evidence>
<dbReference type="AlphaFoldDB" id="A0AAD7RVM2"/>
<dbReference type="EMBL" id="JAINUG010000162">
    <property type="protein sequence ID" value="KAJ8391112.1"/>
    <property type="molecule type" value="Genomic_DNA"/>
</dbReference>
<gene>
    <name evidence="1" type="ORF">AAFF_G00097330</name>
</gene>
<dbReference type="Proteomes" id="UP001221898">
    <property type="component" value="Unassembled WGS sequence"/>
</dbReference>
<keyword evidence="2" id="KW-1185">Reference proteome</keyword>